<dbReference type="PANTHER" id="PTHR43364:SF1">
    <property type="entry name" value="OXIDOREDUCTASE YDHF"/>
    <property type="match status" value="1"/>
</dbReference>
<keyword evidence="1" id="KW-0521">NADP</keyword>
<dbReference type="SUPFAM" id="SSF51430">
    <property type="entry name" value="NAD(P)-linked oxidoreductase"/>
    <property type="match status" value="1"/>
</dbReference>
<dbReference type="GO" id="GO:0005829">
    <property type="term" value="C:cytosol"/>
    <property type="evidence" value="ECO:0007669"/>
    <property type="project" value="TreeGrafter"/>
</dbReference>
<accession>A0A2S9H3U2</accession>
<dbReference type="CDD" id="cd19092">
    <property type="entry name" value="AKR_BsYcsN_EcYdhF-like"/>
    <property type="match status" value="1"/>
</dbReference>
<reference evidence="5 6" key="1">
    <citation type="submission" date="2018-02" db="EMBL/GenBank/DDBJ databases">
        <title>Solimicrobium silvestre gen. nov., sp. nov., isolated from alpine forest soil.</title>
        <authorList>
            <person name="Margesin R."/>
            <person name="Albuquerque L."/>
            <person name="Zhang D.-C."/>
            <person name="Froufe H.J.C."/>
            <person name="Severino R."/>
            <person name="Roxo I."/>
            <person name="Egas C."/>
            <person name="Da Costa M.S."/>
        </authorList>
    </citation>
    <scope>NUCLEOTIDE SEQUENCE [LARGE SCALE GENOMIC DNA]</scope>
    <source>
        <strain evidence="5 6">S20-91</strain>
    </source>
</reference>
<dbReference type="AlphaFoldDB" id="A0A2S9H3U2"/>
<evidence type="ECO:0000256" key="2">
    <source>
        <dbReference type="ARBA" id="ARBA00023002"/>
    </source>
</evidence>
<protein>
    <submittedName>
        <fullName evidence="5">Putative oxidoreductase</fullName>
    </submittedName>
</protein>
<dbReference type="EMBL" id="PUGF01000002">
    <property type="protein sequence ID" value="PRC94649.1"/>
    <property type="molecule type" value="Genomic_DNA"/>
</dbReference>
<dbReference type="Gene3D" id="3.20.20.100">
    <property type="entry name" value="NADP-dependent oxidoreductase domain"/>
    <property type="match status" value="1"/>
</dbReference>
<feature type="domain" description="NADP-dependent oxidoreductase" evidence="4">
    <location>
        <begin position="17"/>
        <end position="283"/>
    </location>
</feature>
<dbReference type="InterPro" id="IPR020471">
    <property type="entry name" value="AKR"/>
</dbReference>
<dbReference type="PRINTS" id="PR00069">
    <property type="entry name" value="ALDKETRDTASE"/>
</dbReference>
<evidence type="ECO:0000313" key="5">
    <source>
        <dbReference type="EMBL" id="PRC94649.1"/>
    </source>
</evidence>
<dbReference type="InterPro" id="IPR036812">
    <property type="entry name" value="NAD(P)_OxRdtase_dom_sf"/>
</dbReference>
<proteinExistence type="inferred from homology"/>
<dbReference type="OrthoDB" id="9768793at2"/>
<evidence type="ECO:0000259" key="4">
    <source>
        <dbReference type="Pfam" id="PF00248"/>
    </source>
</evidence>
<keyword evidence="2" id="KW-0560">Oxidoreductase</keyword>
<evidence type="ECO:0000256" key="3">
    <source>
        <dbReference type="ARBA" id="ARBA00038157"/>
    </source>
</evidence>
<organism evidence="5 6">
    <name type="scientific">Solimicrobium silvestre</name>
    <dbReference type="NCBI Taxonomy" id="2099400"/>
    <lineage>
        <taxon>Bacteria</taxon>
        <taxon>Pseudomonadati</taxon>
        <taxon>Pseudomonadota</taxon>
        <taxon>Betaproteobacteria</taxon>
        <taxon>Burkholderiales</taxon>
        <taxon>Oxalobacteraceae</taxon>
        <taxon>Solimicrobium</taxon>
    </lineage>
</organism>
<comment type="caution">
    <text evidence="5">The sequence shown here is derived from an EMBL/GenBank/DDBJ whole genome shotgun (WGS) entry which is preliminary data.</text>
</comment>
<dbReference type="Proteomes" id="UP000237839">
    <property type="component" value="Unassembled WGS sequence"/>
</dbReference>
<dbReference type="FunFam" id="3.20.20.100:FF:000008">
    <property type="entry name" value="Aldo/keto reductase family oxidoreductase"/>
    <property type="match status" value="1"/>
</dbReference>
<keyword evidence="6" id="KW-1185">Reference proteome</keyword>
<gene>
    <name evidence="5" type="ORF">S2091_0652</name>
</gene>
<comment type="similarity">
    <text evidence="3">Belongs to the aldo/keto reductase family. Aldo/keto reductase 2 subfamily.</text>
</comment>
<name>A0A2S9H3U2_9BURK</name>
<dbReference type="InterPro" id="IPR050523">
    <property type="entry name" value="AKR_Detox_Biosynth"/>
</dbReference>
<dbReference type="RefSeq" id="WP_105530362.1">
    <property type="nucleotide sequence ID" value="NZ_PUGF01000002.1"/>
</dbReference>
<evidence type="ECO:0000256" key="1">
    <source>
        <dbReference type="ARBA" id="ARBA00022857"/>
    </source>
</evidence>
<dbReference type="PANTHER" id="PTHR43364">
    <property type="entry name" value="NADH-SPECIFIC METHYLGLYOXAL REDUCTASE-RELATED"/>
    <property type="match status" value="1"/>
</dbReference>
<dbReference type="Pfam" id="PF00248">
    <property type="entry name" value="Aldo_ket_red"/>
    <property type="match status" value="1"/>
</dbReference>
<dbReference type="InterPro" id="IPR023210">
    <property type="entry name" value="NADP_OxRdtase_dom"/>
</dbReference>
<dbReference type="GO" id="GO:0016491">
    <property type="term" value="F:oxidoreductase activity"/>
    <property type="evidence" value="ECO:0007669"/>
    <property type="project" value="UniProtKB-KW"/>
</dbReference>
<evidence type="ECO:0000313" key="6">
    <source>
        <dbReference type="Proteomes" id="UP000237839"/>
    </source>
</evidence>
<sequence length="296" mass="32680">MPNTRIHLSANGPEFSRIALGLWRLDSWQLSTAKRLDFLQQAIALGITTIDHADIYGSEAPFGEALALAPSLRTKIEIITKCGIVWRDEKSLLRVTHYDTSRAHIIASLENSLRLLGTDYVDLLLIHRPDPLMQADEIAEAFQLLQRAGKVRHFGVSNFTPAQFDLLASRHKLTTNQIELSPLHLDSLHDGTLDQCQRLSISPIIWSALGGGRVFNEHSPRAERLRVTLAALGAEYGVSATTIVYAWLLQHPSKPVVLTGSGRVFALREAVAAIGLTLTREHWFAVWCASTGTAVP</sequence>